<keyword evidence="2" id="KW-0813">Transport</keyword>
<proteinExistence type="inferred from homology"/>
<dbReference type="GO" id="GO:1904680">
    <property type="term" value="F:peptide transmembrane transporter activity"/>
    <property type="evidence" value="ECO:0007669"/>
    <property type="project" value="TreeGrafter"/>
</dbReference>
<dbReference type="InterPro" id="IPR000914">
    <property type="entry name" value="SBP_5_dom"/>
</dbReference>
<dbReference type="Proteomes" id="UP000057134">
    <property type="component" value="Chromosome"/>
</dbReference>
<protein>
    <submittedName>
        <fullName evidence="6">ABC transporter extracellular solute binding protein</fullName>
        <ecNumber evidence="6">3.1.3.26</ecNumber>
    </submittedName>
</protein>
<keyword evidence="7" id="KW-1185">Reference proteome</keyword>
<dbReference type="Pfam" id="PF00496">
    <property type="entry name" value="SBP_bac_5"/>
    <property type="match status" value="2"/>
</dbReference>
<dbReference type="RefSeq" id="WP_054602219.1">
    <property type="nucleotide sequence ID" value="NZ_CP011269.1"/>
</dbReference>
<sequence length="424" mass="46925">MVELTFGWPTRQLTNDPRLAYNSISKTYCRLIYDSLLDLDPETGRLVPWLANSWHYRDPLTLDLTITPDRCFSDGTTLTPSAVARSFADIAALEHVSPFPAAVTMLTGLDSIEAGTDTVTFRFARHNAAFLQSLASVNLSIRDVTGQGTARWRPGRGGVTDGTRRLMFEQADVGDLYAGHIHGYRHAALDNPGISYGLCPNTSRGRLADARVRRALSLLIDRPALQPILDTPGYTVASSVLTPTTAGYRDCSTELAYDPAFAHRLLSAAGAQRLSLEVVFNSSFSPVDSALLTAVAAQWREHGIDLMLTDVDFPELRNRQQTGDYDFRFFYFTGADPDLLRYQFAIAQRNMNRRAVPDDLDIILDAQLSCADADARRELVHVIQQRIIESGLWLPLCNVRTVTSYRPGLLAGVYLDAEALARIP</sequence>
<accession>A0A0N7H8N9</accession>
<dbReference type="EC" id="3.1.3.26" evidence="6"/>
<dbReference type="PATRIC" id="fig|1766.6.peg.2894"/>
<reference evidence="6 8" key="2">
    <citation type="submission" date="2018-06" db="EMBL/GenBank/DDBJ databases">
        <authorList>
            <consortium name="Pathogen Informatics"/>
            <person name="Doyle S."/>
        </authorList>
    </citation>
    <scope>NUCLEOTIDE SEQUENCE [LARGE SCALE GENOMIC DNA]</scope>
    <source>
        <strain evidence="6 8">NCTC1542</strain>
    </source>
</reference>
<evidence type="ECO:0000313" key="5">
    <source>
        <dbReference type="EMBL" id="ALI26751.1"/>
    </source>
</evidence>
<evidence type="ECO:0000256" key="1">
    <source>
        <dbReference type="ARBA" id="ARBA00005695"/>
    </source>
</evidence>
<evidence type="ECO:0000259" key="4">
    <source>
        <dbReference type="Pfam" id="PF00496"/>
    </source>
</evidence>
<name>A0A0N7H8N9_MYCFO</name>
<keyword evidence="3" id="KW-0732">Signal</keyword>
<feature type="domain" description="Solute-binding protein family 5" evidence="4">
    <location>
        <begin position="46"/>
        <end position="142"/>
    </location>
</feature>
<dbReference type="KEGG" id="mft:XA26_29160"/>
<evidence type="ECO:0000313" key="6">
    <source>
        <dbReference type="EMBL" id="STZ73899.1"/>
    </source>
</evidence>
<dbReference type="SUPFAM" id="SSF53850">
    <property type="entry name" value="Periplasmic binding protein-like II"/>
    <property type="match status" value="1"/>
</dbReference>
<feature type="domain" description="Solute-binding protein family 5" evidence="4">
    <location>
        <begin position="190"/>
        <end position="338"/>
    </location>
</feature>
<keyword evidence="6" id="KW-0378">Hydrolase</keyword>
<organism evidence="5 7">
    <name type="scientific">Mycolicibacterium fortuitum</name>
    <name type="common">Mycobacterium fortuitum</name>
    <dbReference type="NCBI Taxonomy" id="1766"/>
    <lineage>
        <taxon>Bacteria</taxon>
        <taxon>Bacillati</taxon>
        <taxon>Actinomycetota</taxon>
        <taxon>Actinomycetes</taxon>
        <taxon>Mycobacteriales</taxon>
        <taxon>Mycobacteriaceae</taxon>
        <taxon>Mycolicibacterium</taxon>
    </lineage>
</organism>
<dbReference type="EMBL" id="UGQY01000001">
    <property type="protein sequence ID" value="STZ73899.1"/>
    <property type="molecule type" value="Genomic_DNA"/>
</dbReference>
<dbReference type="AlphaFoldDB" id="A0A0N7H8N9"/>
<evidence type="ECO:0000256" key="3">
    <source>
        <dbReference type="ARBA" id="ARBA00022729"/>
    </source>
</evidence>
<dbReference type="EMBL" id="CP011269">
    <property type="protein sequence ID" value="ALI26751.1"/>
    <property type="molecule type" value="Genomic_DNA"/>
</dbReference>
<dbReference type="InterPro" id="IPR039424">
    <property type="entry name" value="SBP_5"/>
</dbReference>
<gene>
    <name evidence="6" type="primary">dppA_1</name>
    <name evidence="6" type="ORF">NCTC1542_01447</name>
    <name evidence="5" type="ORF">XA26_29160</name>
</gene>
<reference evidence="5 7" key="1">
    <citation type="journal article" date="2015" name="MBio">
        <title>Enzymatic Degradation of Phenazines Can Generate Energy and Protect Sensitive Organisms from Toxicity.</title>
        <authorList>
            <person name="Costa K.C."/>
            <person name="Bergkessel M."/>
            <person name="Saunders S."/>
            <person name="Korlach J."/>
            <person name="Newman D.K."/>
        </authorList>
    </citation>
    <scope>NUCLEOTIDE SEQUENCE [LARGE SCALE GENOMIC DNA]</scope>
    <source>
        <strain evidence="5 7">CT6</strain>
    </source>
</reference>
<dbReference type="PANTHER" id="PTHR30290:SF9">
    <property type="entry name" value="OLIGOPEPTIDE-BINDING PROTEIN APPA"/>
    <property type="match status" value="1"/>
</dbReference>
<evidence type="ECO:0000256" key="2">
    <source>
        <dbReference type="ARBA" id="ARBA00022448"/>
    </source>
</evidence>
<dbReference type="Gene3D" id="3.10.105.10">
    <property type="entry name" value="Dipeptide-binding Protein, Domain 3"/>
    <property type="match status" value="1"/>
</dbReference>
<dbReference type="STRING" id="1766.XA26_29160"/>
<dbReference type="Gene3D" id="3.40.190.10">
    <property type="entry name" value="Periplasmic binding protein-like II"/>
    <property type="match status" value="1"/>
</dbReference>
<dbReference type="GO" id="GO:0008707">
    <property type="term" value="F:inositol hexakisphosphate 4-phosphatase activity"/>
    <property type="evidence" value="ECO:0007669"/>
    <property type="project" value="UniProtKB-EC"/>
</dbReference>
<comment type="similarity">
    <text evidence="1">Belongs to the bacterial solute-binding protein 5 family.</text>
</comment>
<evidence type="ECO:0000313" key="8">
    <source>
        <dbReference type="Proteomes" id="UP000255389"/>
    </source>
</evidence>
<dbReference type="PANTHER" id="PTHR30290">
    <property type="entry name" value="PERIPLASMIC BINDING COMPONENT OF ABC TRANSPORTER"/>
    <property type="match status" value="1"/>
</dbReference>
<evidence type="ECO:0000313" key="7">
    <source>
        <dbReference type="Proteomes" id="UP000057134"/>
    </source>
</evidence>
<dbReference type="Proteomes" id="UP000255389">
    <property type="component" value="Unassembled WGS sequence"/>
</dbReference>
<dbReference type="GO" id="GO:0015833">
    <property type="term" value="P:peptide transport"/>
    <property type="evidence" value="ECO:0007669"/>
    <property type="project" value="TreeGrafter"/>
</dbReference>